<evidence type="ECO:0000256" key="1">
    <source>
        <dbReference type="SAM" id="MobiDB-lite"/>
    </source>
</evidence>
<dbReference type="EMBL" id="CABWJV010000001">
    <property type="protein sequence ID" value="VWQ11494.1"/>
    <property type="molecule type" value="Genomic_DNA"/>
</dbReference>
<feature type="compositionally biased region" description="Polar residues" evidence="1">
    <location>
        <begin position="19"/>
        <end position="30"/>
    </location>
</feature>
<comment type="caution">
    <text evidence="2">The sequence shown here is derived from an EMBL/GenBank/DDBJ whole genome shotgun (WGS) entry which is preliminary data.</text>
</comment>
<dbReference type="Proteomes" id="UP000331308">
    <property type="component" value="Unassembled WGS sequence"/>
</dbReference>
<gene>
    <name evidence="3" type="ORF">BIFLH658_00098</name>
    <name evidence="2" type="ORF">BPLFYP29_00320</name>
</gene>
<reference evidence="3 5" key="2">
    <citation type="submission" date="2019-10" db="EMBL/GenBank/DDBJ databases">
        <authorList>
            <consortium name="Melissa Lawson"/>
            <person name="O'neill I."/>
        </authorList>
    </citation>
    <scope>NUCLEOTIDE SEQUENCE [LARGE SCALE GENOMIC DNA]</scope>
    <source>
        <strain evidence="3">LH_658</strain>
    </source>
</reference>
<dbReference type="AlphaFoldDB" id="A0AAX3IUB0"/>
<evidence type="ECO:0000313" key="3">
    <source>
        <dbReference type="EMBL" id="VWQ11494.1"/>
    </source>
</evidence>
<organism evidence="2 4">
    <name type="scientific">Bifidobacterium pseudocatenulatum</name>
    <dbReference type="NCBI Taxonomy" id="28026"/>
    <lineage>
        <taxon>Bacteria</taxon>
        <taxon>Bacillati</taxon>
        <taxon>Actinomycetota</taxon>
        <taxon>Actinomycetes</taxon>
        <taxon>Bifidobacteriales</taxon>
        <taxon>Bifidobacteriaceae</taxon>
        <taxon>Bifidobacterium</taxon>
    </lineage>
</organism>
<feature type="region of interest" description="Disordered" evidence="1">
    <location>
        <begin position="1"/>
        <end position="30"/>
    </location>
</feature>
<protein>
    <recommendedName>
        <fullName evidence="6">Transcriptional regulator</fullName>
    </recommendedName>
</protein>
<keyword evidence="5" id="KW-1185">Reference proteome</keyword>
<accession>A0AAX3IUB0</accession>
<proteinExistence type="predicted"/>
<name>A0AAX3IUB0_BIFPS</name>
<dbReference type="Proteomes" id="UP000494211">
    <property type="component" value="Unassembled WGS sequence"/>
</dbReference>
<dbReference type="EMBL" id="CABHOD010000003">
    <property type="protein sequence ID" value="VUX62263.1"/>
    <property type="molecule type" value="Genomic_DNA"/>
</dbReference>
<evidence type="ECO:0008006" key="6">
    <source>
        <dbReference type="Google" id="ProtNLM"/>
    </source>
</evidence>
<sequence>MSYPQAPGVSRHTMERMSDNTSQRKALQQLESESDYDRITYYQKPFMVLWAAVQEASSELQDDYALSPELAQLWVAEQIRKVSDSLVDRLAETALAHGESKSNVARAAGASPANALRRFPRLKTDGPHERTLIDDVLDSLE</sequence>
<evidence type="ECO:0000313" key="2">
    <source>
        <dbReference type="EMBL" id="VUX62263.1"/>
    </source>
</evidence>
<evidence type="ECO:0000313" key="4">
    <source>
        <dbReference type="Proteomes" id="UP000331308"/>
    </source>
</evidence>
<reference evidence="2 4" key="1">
    <citation type="submission" date="2019-07" db="EMBL/GenBank/DDBJ databases">
        <authorList>
            <person name="Chang H.-W."/>
            <person name="Raman A."/>
            <person name="Venkatesh S."/>
            <person name="Gehrig J."/>
        </authorList>
    </citation>
    <scope>NUCLEOTIDE SEQUENCE [LARGE SCALE GENOMIC DNA]</scope>
    <source>
        <strain evidence="2">Bifidobacterium_pseudocatenulatum_LFYP_29</strain>
    </source>
</reference>
<evidence type="ECO:0000313" key="5">
    <source>
        <dbReference type="Proteomes" id="UP000494211"/>
    </source>
</evidence>